<reference evidence="1 2" key="1">
    <citation type="submission" date="2016-02" db="EMBL/GenBank/DDBJ databases">
        <authorList>
            <consortium name="Pathogen Informatics"/>
        </authorList>
    </citation>
    <scope>NUCLEOTIDE SEQUENCE [LARGE SCALE GENOMIC DNA]</scope>
    <source>
        <strain evidence="1 2">RC20</strain>
    </source>
</reference>
<protein>
    <submittedName>
        <fullName evidence="1">Uncharacterized protein</fullName>
    </submittedName>
</protein>
<accession>A0A128EC59</accession>
<keyword evidence="2" id="KW-1185">Reference proteome</keyword>
<evidence type="ECO:0000313" key="2">
    <source>
        <dbReference type="Proteomes" id="UP000069632"/>
    </source>
</evidence>
<gene>
    <name evidence="1" type="ORF">ERS672216_00455</name>
</gene>
<name>A0A128EC59_9BACT</name>
<dbReference type="Proteomes" id="UP000069632">
    <property type="component" value="Unassembled WGS sequence"/>
</dbReference>
<dbReference type="EMBL" id="FIZP01000001">
    <property type="protein sequence ID" value="CZE46586.1"/>
    <property type="molecule type" value="Genomic_DNA"/>
</dbReference>
<dbReference type="AlphaFoldDB" id="A0A128EC59"/>
<proteinExistence type="predicted"/>
<dbReference type="RefSeq" id="WP_075539985.1">
    <property type="nucleotide sequence ID" value="NZ_CP053844.1"/>
</dbReference>
<evidence type="ECO:0000313" key="1">
    <source>
        <dbReference type="EMBL" id="CZE46586.1"/>
    </source>
</evidence>
<sequence length="267" mass="31558">MILDDISLEASFNLYKQNSDSLKYFYNEFNEIIAVNNKIKNFISKMHYNEILHNECYEKKLVKTNKGYCIVEADIISLREILCRDFNNLPKEINEYYFDRHLGKSYNDSSQYLSIILLLDRIFTKNDNISTIEKSDNTSIQRWKMDFGEVDNICSGIILLIWKKQPFYTIFKFVYDKKFKFKTDLVDFTTSQEDFIENLKENLKKNGLKECFSSNLNLCYFKYEFGKLLEIKRDEILSGKNVVFVEDDGNINWLFGDGALDVLGLEE</sequence>
<organism evidence="1 2">
    <name type="scientific">Campylobacter geochelonis</name>
    <dbReference type="NCBI Taxonomy" id="1780362"/>
    <lineage>
        <taxon>Bacteria</taxon>
        <taxon>Pseudomonadati</taxon>
        <taxon>Campylobacterota</taxon>
        <taxon>Epsilonproteobacteria</taxon>
        <taxon>Campylobacterales</taxon>
        <taxon>Campylobacteraceae</taxon>
        <taxon>Campylobacter</taxon>
    </lineage>
</organism>